<feature type="region of interest" description="Disordered" evidence="1">
    <location>
        <begin position="1"/>
        <end position="43"/>
    </location>
</feature>
<accession>A0A8H6NNG9</accession>
<sequence>MGGPTPPSRAGKVSGVDSPDDPGKRVLVAGTSSQRRSNPATAGRIRLRLRKAVGLGREKTSSDFWSPGHSANPIAIELQNTTIETVSEGPGIGFERLEALSKKSRLLARRFETSKRRPRSLSRAAFEPAEMT</sequence>
<dbReference type="Proteomes" id="UP000654918">
    <property type="component" value="Unassembled WGS sequence"/>
</dbReference>
<dbReference type="AlphaFoldDB" id="A0A8H6NNG9"/>
<proteinExistence type="predicted"/>
<dbReference type="EMBL" id="WIGO01000013">
    <property type="protein sequence ID" value="KAF6839463.1"/>
    <property type="molecule type" value="Genomic_DNA"/>
</dbReference>
<feature type="compositionally biased region" description="Polar residues" evidence="1">
    <location>
        <begin position="30"/>
        <end position="40"/>
    </location>
</feature>
<evidence type="ECO:0000313" key="3">
    <source>
        <dbReference type="Proteomes" id="UP000654918"/>
    </source>
</evidence>
<organism evidence="2 3">
    <name type="scientific">Colletotrichum plurivorum</name>
    <dbReference type="NCBI Taxonomy" id="2175906"/>
    <lineage>
        <taxon>Eukaryota</taxon>
        <taxon>Fungi</taxon>
        <taxon>Dikarya</taxon>
        <taxon>Ascomycota</taxon>
        <taxon>Pezizomycotina</taxon>
        <taxon>Sordariomycetes</taxon>
        <taxon>Hypocreomycetidae</taxon>
        <taxon>Glomerellales</taxon>
        <taxon>Glomerellaceae</taxon>
        <taxon>Colletotrichum</taxon>
        <taxon>Colletotrichum orchidearum species complex</taxon>
    </lineage>
</organism>
<evidence type="ECO:0000256" key="1">
    <source>
        <dbReference type="SAM" id="MobiDB-lite"/>
    </source>
</evidence>
<reference evidence="2" key="1">
    <citation type="journal article" date="2020" name="Phytopathology">
        <title>Genome Sequence Resources of Colletotrichum truncatum, C. plurivorum, C. musicola, and C. sojae: Four Species Pathogenic to Soybean (Glycine max).</title>
        <authorList>
            <person name="Rogerio F."/>
            <person name="Boufleur T.R."/>
            <person name="Ciampi-Guillardi M."/>
            <person name="Sukno S.A."/>
            <person name="Thon M.R."/>
            <person name="Massola Junior N.S."/>
            <person name="Baroncelli R."/>
        </authorList>
    </citation>
    <scope>NUCLEOTIDE SEQUENCE</scope>
    <source>
        <strain evidence="2">LFN00145</strain>
    </source>
</reference>
<evidence type="ECO:0000313" key="2">
    <source>
        <dbReference type="EMBL" id="KAF6839463.1"/>
    </source>
</evidence>
<name>A0A8H6NNG9_9PEZI</name>
<keyword evidence="3" id="KW-1185">Reference proteome</keyword>
<feature type="region of interest" description="Disordered" evidence="1">
    <location>
        <begin position="112"/>
        <end position="132"/>
    </location>
</feature>
<protein>
    <submittedName>
        <fullName evidence="2">Uncharacterized protein</fullName>
    </submittedName>
</protein>
<gene>
    <name evidence="2" type="ORF">CPLU01_01883</name>
</gene>
<comment type="caution">
    <text evidence="2">The sequence shown here is derived from an EMBL/GenBank/DDBJ whole genome shotgun (WGS) entry which is preliminary data.</text>
</comment>